<sequence>MVAEIKKQRYIYYHCTGFKGKCGEPYVREEVLEQRFAGLLRQLRFDDAAFELIQRALRESLQDETRERRAAIERLRGEADRLQARIERMYEDKLDGVISDDFYRRMQIVWREERDRCLKDIERHHSADDEYIDNGIALIRLGREAHDLFERASASEKRRVLNLVLSNCSWAHGELTAKFRQPFDLLSETIAQSTLPEKGETGDLPENEKWLRG</sequence>
<keyword evidence="1" id="KW-0175">Coiled coil</keyword>
<feature type="coiled-coil region" evidence="1">
    <location>
        <begin position="58"/>
        <end position="92"/>
    </location>
</feature>
<proteinExistence type="predicted"/>
<dbReference type="EMBL" id="CP146369">
    <property type="protein sequence ID" value="WWT53502.1"/>
    <property type="molecule type" value="Genomic_DNA"/>
</dbReference>
<dbReference type="Proteomes" id="UP001363460">
    <property type="component" value="Chromosome"/>
</dbReference>
<evidence type="ECO:0000256" key="2">
    <source>
        <dbReference type="SAM" id="MobiDB-lite"/>
    </source>
</evidence>
<evidence type="ECO:0000313" key="4">
    <source>
        <dbReference type="Proteomes" id="UP001363460"/>
    </source>
</evidence>
<dbReference type="RefSeq" id="WP_338575288.1">
    <property type="nucleotide sequence ID" value="NZ_CP146369.1"/>
</dbReference>
<feature type="region of interest" description="Disordered" evidence="2">
    <location>
        <begin position="194"/>
        <end position="213"/>
    </location>
</feature>
<organism evidence="3 4">
    <name type="scientific">Brevundimonas olei</name>
    <dbReference type="NCBI Taxonomy" id="657642"/>
    <lineage>
        <taxon>Bacteria</taxon>
        <taxon>Pseudomonadati</taxon>
        <taxon>Pseudomonadota</taxon>
        <taxon>Alphaproteobacteria</taxon>
        <taxon>Caulobacterales</taxon>
        <taxon>Caulobacteraceae</taxon>
        <taxon>Brevundimonas</taxon>
    </lineage>
</organism>
<keyword evidence="4" id="KW-1185">Reference proteome</keyword>
<gene>
    <name evidence="3" type="ORF">V8J38_09515</name>
</gene>
<evidence type="ECO:0000256" key="1">
    <source>
        <dbReference type="SAM" id="Coils"/>
    </source>
</evidence>
<reference evidence="3 4" key="1">
    <citation type="submission" date="2024-02" db="EMBL/GenBank/DDBJ databases">
        <title>Distribution and functional of Brevundimonas-related endobacteria within Verticillium dahliae.</title>
        <authorList>
            <person name="Zeng H."/>
        </authorList>
    </citation>
    <scope>NUCLEOTIDE SEQUENCE [LARGE SCALE GENOMIC DNA]</scope>
    <source>
        <strain evidence="3 4">TRM 44200</strain>
    </source>
</reference>
<feature type="compositionally biased region" description="Basic and acidic residues" evidence="2">
    <location>
        <begin position="197"/>
        <end position="213"/>
    </location>
</feature>
<accession>A0ABZ2I8D4</accession>
<evidence type="ECO:0000313" key="3">
    <source>
        <dbReference type="EMBL" id="WWT53502.1"/>
    </source>
</evidence>
<name>A0ABZ2I8D4_9CAUL</name>
<protein>
    <submittedName>
        <fullName evidence="3">Zinc ribbon domain-containing protein</fullName>
    </submittedName>
</protein>